<accession>A0A511UKH3</accession>
<keyword evidence="1" id="KW-0812">Transmembrane</keyword>
<organism evidence="2 3">
    <name type="scientific">Halovibrio variabilis</name>
    <dbReference type="NCBI Taxonomy" id="31910"/>
    <lineage>
        <taxon>Bacteria</taxon>
        <taxon>Pseudomonadati</taxon>
        <taxon>Pseudomonadota</taxon>
        <taxon>Gammaproteobacteria</taxon>
        <taxon>Oceanospirillales</taxon>
        <taxon>Halomonadaceae</taxon>
        <taxon>Halovibrio</taxon>
    </lineage>
</organism>
<dbReference type="OrthoDB" id="6182972at2"/>
<dbReference type="RefSeq" id="WP_146873171.1">
    <property type="nucleotide sequence ID" value="NZ_BJXV01000002.1"/>
</dbReference>
<keyword evidence="1" id="KW-1133">Transmembrane helix</keyword>
<keyword evidence="1" id="KW-0472">Membrane</keyword>
<reference evidence="2 3" key="1">
    <citation type="submission" date="2019-07" db="EMBL/GenBank/DDBJ databases">
        <title>Whole genome shotgun sequence of Halomonas variabilis NBRC 102410.</title>
        <authorList>
            <person name="Hosoyama A."/>
            <person name="Uohara A."/>
            <person name="Ohji S."/>
            <person name="Ichikawa N."/>
        </authorList>
    </citation>
    <scope>NUCLEOTIDE SEQUENCE [LARGE SCALE GENOMIC DNA]</scope>
    <source>
        <strain evidence="2 3">NBRC 102410</strain>
    </source>
</reference>
<gene>
    <name evidence="2" type="ORF">HVA01_07350</name>
</gene>
<evidence type="ECO:0000313" key="3">
    <source>
        <dbReference type="Proteomes" id="UP000321303"/>
    </source>
</evidence>
<dbReference type="AlphaFoldDB" id="A0A511UKH3"/>
<evidence type="ECO:0000256" key="1">
    <source>
        <dbReference type="SAM" id="Phobius"/>
    </source>
</evidence>
<evidence type="ECO:0008006" key="4">
    <source>
        <dbReference type="Google" id="ProtNLM"/>
    </source>
</evidence>
<comment type="caution">
    <text evidence="2">The sequence shown here is derived from an EMBL/GenBank/DDBJ whole genome shotgun (WGS) entry which is preliminary data.</text>
</comment>
<protein>
    <recommendedName>
        <fullName evidence="4">Transmembrane protein</fullName>
    </recommendedName>
</protein>
<sequence>MQRVAYSPERISVAFGLCVVMLAALPRYIAGGHETRQTLIVIALVLVASAAAIQWRMVSTEARQRLPSLLKRLVVMMLLGLLVMAGWHALFTDWISWQVFISHGATLGVLMHALSLWWTGARQTD</sequence>
<dbReference type="EMBL" id="BJXV01000002">
    <property type="protein sequence ID" value="GEN27089.1"/>
    <property type="molecule type" value="Genomic_DNA"/>
</dbReference>
<feature type="transmembrane region" description="Helical" evidence="1">
    <location>
        <begin position="12"/>
        <end position="30"/>
    </location>
</feature>
<name>A0A511UKH3_9GAMM</name>
<feature type="transmembrane region" description="Helical" evidence="1">
    <location>
        <begin position="97"/>
        <end position="118"/>
    </location>
</feature>
<proteinExistence type="predicted"/>
<keyword evidence="3" id="KW-1185">Reference proteome</keyword>
<feature type="transmembrane region" description="Helical" evidence="1">
    <location>
        <begin position="73"/>
        <end position="91"/>
    </location>
</feature>
<dbReference type="Proteomes" id="UP000321303">
    <property type="component" value="Unassembled WGS sequence"/>
</dbReference>
<evidence type="ECO:0000313" key="2">
    <source>
        <dbReference type="EMBL" id="GEN27089.1"/>
    </source>
</evidence>
<feature type="transmembrane region" description="Helical" evidence="1">
    <location>
        <begin position="36"/>
        <end position="53"/>
    </location>
</feature>